<proteinExistence type="predicted"/>
<dbReference type="Pfam" id="PF13649">
    <property type="entry name" value="Methyltransf_25"/>
    <property type="match status" value="1"/>
</dbReference>
<dbReference type="GO" id="GO:0032259">
    <property type="term" value="P:methylation"/>
    <property type="evidence" value="ECO:0007669"/>
    <property type="project" value="UniProtKB-KW"/>
</dbReference>
<dbReference type="Proteomes" id="UP000051012">
    <property type="component" value="Unassembled WGS sequence"/>
</dbReference>
<dbReference type="SUPFAM" id="SSF53335">
    <property type="entry name" value="S-adenosyl-L-methionine-dependent methyltransferases"/>
    <property type="match status" value="1"/>
</dbReference>
<keyword evidence="1" id="KW-0489">Methyltransferase</keyword>
<comment type="caution">
    <text evidence="4">The sequence shown here is derived from an EMBL/GenBank/DDBJ whole genome shotgun (WGS) entry which is preliminary data.</text>
</comment>
<feature type="domain" description="Methyltransferase" evidence="3">
    <location>
        <begin position="45"/>
        <end position="138"/>
    </location>
</feature>
<dbReference type="PANTHER" id="PTHR44942">
    <property type="entry name" value="METHYLTRANSF_11 DOMAIN-CONTAINING PROTEIN"/>
    <property type="match status" value="1"/>
</dbReference>
<dbReference type="InterPro" id="IPR029063">
    <property type="entry name" value="SAM-dependent_MTases_sf"/>
</dbReference>
<evidence type="ECO:0000259" key="3">
    <source>
        <dbReference type="Pfam" id="PF13649"/>
    </source>
</evidence>
<evidence type="ECO:0000256" key="1">
    <source>
        <dbReference type="ARBA" id="ARBA00022603"/>
    </source>
</evidence>
<organism evidence="4 5">
    <name type="scientific">candidate division TA06 bacterium DG_78</name>
    <dbReference type="NCBI Taxonomy" id="1703772"/>
    <lineage>
        <taxon>Bacteria</taxon>
        <taxon>Bacteria division TA06</taxon>
    </lineage>
</organism>
<dbReference type="AlphaFoldDB" id="A0A0S7YCG2"/>
<protein>
    <recommendedName>
        <fullName evidence="3">Methyltransferase domain-containing protein</fullName>
    </recommendedName>
</protein>
<name>A0A0S7YCG2_UNCT6</name>
<gene>
    <name evidence="4" type="ORF">AMJ52_06575</name>
</gene>
<dbReference type="CDD" id="cd02440">
    <property type="entry name" value="AdoMet_MTases"/>
    <property type="match status" value="1"/>
</dbReference>
<dbReference type="PANTHER" id="PTHR44942:SF4">
    <property type="entry name" value="METHYLTRANSFERASE TYPE 11 DOMAIN-CONTAINING PROTEIN"/>
    <property type="match status" value="1"/>
</dbReference>
<reference evidence="4 5" key="1">
    <citation type="journal article" date="2015" name="Microbiome">
        <title>Genomic resolution of linkages in carbon, nitrogen, and sulfur cycling among widespread estuary sediment bacteria.</title>
        <authorList>
            <person name="Baker B.J."/>
            <person name="Lazar C.S."/>
            <person name="Teske A.P."/>
            <person name="Dick G.J."/>
        </authorList>
    </citation>
    <scope>NUCLEOTIDE SEQUENCE [LARGE SCALE GENOMIC DNA]</scope>
    <source>
        <strain evidence="4">DG_78</strain>
    </source>
</reference>
<sequence>MGYYTDKLSAEQLKRCYDIAPPRAKQYLDAEVNHVLEMISPDDIVLELGCGYGRILPPICQKARWVIGIDTSFSSLHLARTAQRGIENCDLLTMDAVQLAFRDRVFDCVICIQNGISAFHVDQKSLIGESIRVAKPGGLVLFSSYSDKFWKHRLEWFQLQAEAGLLG</sequence>
<keyword evidence="2" id="KW-0808">Transferase</keyword>
<evidence type="ECO:0000313" key="4">
    <source>
        <dbReference type="EMBL" id="KPJ72342.1"/>
    </source>
</evidence>
<dbReference type="Gene3D" id="3.40.50.150">
    <property type="entry name" value="Vaccinia Virus protein VP39"/>
    <property type="match status" value="1"/>
</dbReference>
<evidence type="ECO:0000313" key="5">
    <source>
        <dbReference type="Proteomes" id="UP000051012"/>
    </source>
</evidence>
<dbReference type="GO" id="GO:0008168">
    <property type="term" value="F:methyltransferase activity"/>
    <property type="evidence" value="ECO:0007669"/>
    <property type="project" value="UniProtKB-KW"/>
</dbReference>
<dbReference type="InterPro" id="IPR051052">
    <property type="entry name" value="Diverse_substrate_MTase"/>
</dbReference>
<dbReference type="EMBL" id="LJNI01000080">
    <property type="protein sequence ID" value="KPJ72342.1"/>
    <property type="molecule type" value="Genomic_DNA"/>
</dbReference>
<feature type="non-terminal residue" evidence="4">
    <location>
        <position position="167"/>
    </location>
</feature>
<accession>A0A0S7YCG2</accession>
<evidence type="ECO:0000256" key="2">
    <source>
        <dbReference type="ARBA" id="ARBA00022679"/>
    </source>
</evidence>
<dbReference type="InterPro" id="IPR041698">
    <property type="entry name" value="Methyltransf_25"/>
</dbReference>